<protein>
    <recommendedName>
        <fullName evidence="2">PDZ domain-containing protein</fullName>
    </recommendedName>
</protein>
<feature type="domain" description="PDZ" evidence="2">
    <location>
        <begin position="423"/>
        <end position="490"/>
    </location>
</feature>
<dbReference type="OrthoDB" id="6022242at2759"/>
<dbReference type="InterPro" id="IPR036034">
    <property type="entry name" value="PDZ_sf"/>
</dbReference>
<evidence type="ECO:0000259" key="2">
    <source>
        <dbReference type="PROSITE" id="PS50106"/>
    </source>
</evidence>
<dbReference type="SMART" id="SM00228">
    <property type="entry name" value="PDZ"/>
    <property type="match status" value="1"/>
</dbReference>
<organism evidence="3 4">
    <name type="scientific">Meloidogyne graminicola</name>
    <dbReference type="NCBI Taxonomy" id="189291"/>
    <lineage>
        <taxon>Eukaryota</taxon>
        <taxon>Metazoa</taxon>
        <taxon>Ecdysozoa</taxon>
        <taxon>Nematoda</taxon>
        <taxon>Chromadorea</taxon>
        <taxon>Rhabditida</taxon>
        <taxon>Tylenchina</taxon>
        <taxon>Tylenchomorpha</taxon>
        <taxon>Tylenchoidea</taxon>
        <taxon>Meloidogynidae</taxon>
        <taxon>Meloidogyninae</taxon>
        <taxon>Meloidogyne</taxon>
    </lineage>
</organism>
<feature type="coiled-coil region" evidence="1">
    <location>
        <begin position="177"/>
        <end position="204"/>
    </location>
</feature>
<dbReference type="InterPro" id="IPR001478">
    <property type="entry name" value="PDZ"/>
</dbReference>
<accession>A0A8T0A137</accession>
<keyword evidence="1" id="KW-0175">Coiled coil</keyword>
<dbReference type="EMBL" id="JABEBT010000008">
    <property type="protein sequence ID" value="KAF7639006.1"/>
    <property type="molecule type" value="Genomic_DNA"/>
</dbReference>
<dbReference type="InterPro" id="IPR051342">
    <property type="entry name" value="PDZ_scaffold"/>
</dbReference>
<keyword evidence="4" id="KW-1185">Reference proteome</keyword>
<evidence type="ECO:0000256" key="1">
    <source>
        <dbReference type="SAM" id="Coils"/>
    </source>
</evidence>
<dbReference type="Proteomes" id="UP000605970">
    <property type="component" value="Unassembled WGS sequence"/>
</dbReference>
<dbReference type="SUPFAM" id="SSF50156">
    <property type="entry name" value="PDZ domain-like"/>
    <property type="match status" value="1"/>
</dbReference>
<proteinExistence type="predicted"/>
<dbReference type="Pfam" id="PF00595">
    <property type="entry name" value="PDZ"/>
    <property type="match status" value="1"/>
</dbReference>
<sequence length="602" mass="70307">MRLINWMLNNIFENNNKKSIDPYQNNNNSDQFLHSSLFLIAKQQHGVINENPLNSSNNIWLKQKHPWETTKRFIRIPLNLISKKGRSRKSSTSSSSSSFSEEVWIKMNTKTTNNNQNNNNKQNSLRIIEHRRFTESPKALRRSIRRVGQTHRRGSIFYSKNKEIHPNKNEEYFLNKNEDFSSKIKKYEEEINKEEQLIFSNKDNNLNKEENKIKINKNNLIKKEFNNKYYSQQKEENNLKDFNFQLQEKITKIIKNENDLKQNEICRLRKEKITKNVNFNSQIEKYKRKWSSEQNEQNCIKTKKIIPKNSFSSLNIYKTTDNNSSKFFDLTKRNSNSSTRSERINNNNNLFSLNLRTEFNRRWRLTKQEELNKQFGINEIIGIKNRFWSFRNKKRINININSGKKLSNSYETIGIREWVQVQILHLPNEPEGLGFGIVGGHSTGVVVKSIIAGSVADKDQRLKPGDRILQIGNISTQGLNSQQIAALLRQQDGPYIQMTVAHSIQLNDNETTETPLTILAKKCFPVMCWTMSTREALSATILDNEVQRRLELFENKPSTSKCNGINHNNKTTLNTSTTLNEGTEFPDQLTHCLRPETVLKGI</sequence>
<evidence type="ECO:0000313" key="3">
    <source>
        <dbReference type="EMBL" id="KAF7639006.1"/>
    </source>
</evidence>
<dbReference type="PANTHER" id="PTHR19964:SF92">
    <property type="entry name" value="PATJ HOMOLOG"/>
    <property type="match status" value="1"/>
</dbReference>
<gene>
    <name evidence="3" type="ORF">Mgra_00001532</name>
</gene>
<reference evidence="3" key="1">
    <citation type="journal article" date="2020" name="Ecol. Evol.">
        <title>Genome structure and content of the rice root-knot nematode (Meloidogyne graminicola).</title>
        <authorList>
            <person name="Phan N.T."/>
            <person name="Danchin E.G.J."/>
            <person name="Klopp C."/>
            <person name="Perfus-Barbeoch L."/>
            <person name="Kozlowski D.K."/>
            <person name="Koutsovoulos G.D."/>
            <person name="Lopez-Roques C."/>
            <person name="Bouchez O."/>
            <person name="Zahm M."/>
            <person name="Besnard G."/>
            <person name="Bellafiore S."/>
        </authorList>
    </citation>
    <scope>NUCLEOTIDE SEQUENCE</scope>
    <source>
        <strain evidence="3">VN-18</strain>
    </source>
</reference>
<evidence type="ECO:0000313" key="4">
    <source>
        <dbReference type="Proteomes" id="UP000605970"/>
    </source>
</evidence>
<name>A0A8T0A137_9BILA</name>
<dbReference type="PANTHER" id="PTHR19964">
    <property type="entry name" value="MULTIPLE PDZ DOMAIN PROTEIN"/>
    <property type="match status" value="1"/>
</dbReference>
<dbReference type="PROSITE" id="PS50106">
    <property type="entry name" value="PDZ"/>
    <property type="match status" value="1"/>
</dbReference>
<dbReference type="AlphaFoldDB" id="A0A8T0A137"/>
<dbReference type="Gene3D" id="2.30.42.10">
    <property type="match status" value="1"/>
</dbReference>
<comment type="caution">
    <text evidence="3">The sequence shown here is derived from an EMBL/GenBank/DDBJ whole genome shotgun (WGS) entry which is preliminary data.</text>
</comment>